<evidence type="ECO:0000256" key="1">
    <source>
        <dbReference type="ARBA" id="ARBA00004123"/>
    </source>
</evidence>
<dbReference type="SMART" id="SM00906">
    <property type="entry name" value="Fungal_trans"/>
    <property type="match status" value="1"/>
</dbReference>
<organism evidence="8 9">
    <name type="scientific">Neoarthrinium moseri</name>
    <dbReference type="NCBI Taxonomy" id="1658444"/>
    <lineage>
        <taxon>Eukaryota</taxon>
        <taxon>Fungi</taxon>
        <taxon>Dikarya</taxon>
        <taxon>Ascomycota</taxon>
        <taxon>Pezizomycotina</taxon>
        <taxon>Sordariomycetes</taxon>
        <taxon>Xylariomycetidae</taxon>
        <taxon>Amphisphaeriales</taxon>
        <taxon>Apiosporaceae</taxon>
        <taxon>Neoarthrinium</taxon>
    </lineage>
</organism>
<dbReference type="InterPro" id="IPR050815">
    <property type="entry name" value="TF_fung"/>
</dbReference>
<evidence type="ECO:0000256" key="5">
    <source>
        <dbReference type="ARBA" id="ARBA00023242"/>
    </source>
</evidence>
<name>A0A9P9WJU2_9PEZI</name>
<feature type="region of interest" description="Disordered" evidence="6">
    <location>
        <begin position="1"/>
        <end position="38"/>
    </location>
</feature>
<evidence type="ECO:0000313" key="8">
    <source>
        <dbReference type="EMBL" id="KAI1867032.1"/>
    </source>
</evidence>
<evidence type="ECO:0000256" key="6">
    <source>
        <dbReference type="SAM" id="MobiDB-lite"/>
    </source>
</evidence>
<dbReference type="PANTHER" id="PTHR47338">
    <property type="entry name" value="ZN(II)2CYS6 TRANSCRIPTION FACTOR (EUROFUNG)-RELATED"/>
    <property type="match status" value="1"/>
</dbReference>
<reference evidence="8" key="1">
    <citation type="submission" date="2021-03" db="EMBL/GenBank/DDBJ databases">
        <title>Revisited historic fungal species revealed as producer of novel bioactive compounds through whole genome sequencing and comparative genomics.</title>
        <authorList>
            <person name="Vignolle G.A."/>
            <person name="Hochenegger N."/>
            <person name="Mach R.L."/>
            <person name="Mach-Aigner A.R."/>
            <person name="Javad Rahimi M."/>
            <person name="Salim K.A."/>
            <person name="Chan C.M."/>
            <person name="Lim L.B.L."/>
            <person name="Cai F."/>
            <person name="Druzhinina I.S."/>
            <person name="U'Ren J.M."/>
            <person name="Derntl C."/>
        </authorList>
    </citation>
    <scope>NUCLEOTIDE SEQUENCE</scope>
    <source>
        <strain evidence="8">TUCIM 5799</strain>
    </source>
</reference>
<feature type="region of interest" description="Disordered" evidence="6">
    <location>
        <begin position="806"/>
        <end position="837"/>
    </location>
</feature>
<feature type="region of interest" description="Disordered" evidence="6">
    <location>
        <begin position="630"/>
        <end position="650"/>
    </location>
</feature>
<comment type="caution">
    <text evidence="8">The sequence shown here is derived from an EMBL/GenBank/DDBJ whole genome shotgun (WGS) entry which is preliminary data.</text>
</comment>
<keyword evidence="9" id="KW-1185">Reference proteome</keyword>
<dbReference type="CDD" id="cd12148">
    <property type="entry name" value="fungal_TF_MHR"/>
    <property type="match status" value="1"/>
</dbReference>
<dbReference type="Pfam" id="PF04082">
    <property type="entry name" value="Fungal_trans"/>
    <property type="match status" value="1"/>
</dbReference>
<gene>
    <name evidence="8" type="ORF">JX265_007608</name>
</gene>
<evidence type="ECO:0000259" key="7">
    <source>
        <dbReference type="SMART" id="SM00906"/>
    </source>
</evidence>
<comment type="subcellular location">
    <subcellularLocation>
        <location evidence="1">Nucleus</location>
    </subcellularLocation>
</comment>
<evidence type="ECO:0000256" key="3">
    <source>
        <dbReference type="ARBA" id="ARBA00023015"/>
    </source>
</evidence>
<dbReference type="InterPro" id="IPR007219">
    <property type="entry name" value="XnlR_reg_dom"/>
</dbReference>
<evidence type="ECO:0000313" key="9">
    <source>
        <dbReference type="Proteomes" id="UP000829685"/>
    </source>
</evidence>
<keyword evidence="2" id="KW-0479">Metal-binding</keyword>
<proteinExistence type="predicted"/>
<evidence type="ECO:0000256" key="4">
    <source>
        <dbReference type="ARBA" id="ARBA00023163"/>
    </source>
</evidence>
<accession>A0A9P9WJU2</accession>
<dbReference type="GO" id="GO:0008270">
    <property type="term" value="F:zinc ion binding"/>
    <property type="evidence" value="ECO:0007669"/>
    <property type="project" value="InterPro"/>
</dbReference>
<dbReference type="GO" id="GO:0006351">
    <property type="term" value="P:DNA-templated transcription"/>
    <property type="evidence" value="ECO:0007669"/>
    <property type="project" value="InterPro"/>
</dbReference>
<feature type="domain" description="Xylanolytic transcriptional activator regulatory" evidence="7">
    <location>
        <begin position="270"/>
        <end position="345"/>
    </location>
</feature>
<evidence type="ECO:0000256" key="2">
    <source>
        <dbReference type="ARBA" id="ARBA00022723"/>
    </source>
</evidence>
<dbReference type="PANTHER" id="PTHR47338:SF7">
    <property type="entry name" value="ZN(II)2CYS6 TRANSCRIPTION FACTOR (EUROFUNG)"/>
    <property type="match status" value="1"/>
</dbReference>
<dbReference type="Proteomes" id="UP000829685">
    <property type="component" value="Unassembled WGS sequence"/>
</dbReference>
<feature type="compositionally biased region" description="Low complexity" evidence="6">
    <location>
        <begin position="17"/>
        <end position="31"/>
    </location>
</feature>
<dbReference type="EMBL" id="JAFIMR010000019">
    <property type="protein sequence ID" value="KAI1867032.1"/>
    <property type="molecule type" value="Genomic_DNA"/>
</dbReference>
<protein>
    <recommendedName>
        <fullName evidence="7">Xylanolytic transcriptional activator regulatory domain-containing protein</fullName>
    </recommendedName>
</protein>
<sequence length="837" mass="93242">MKRSKTHSSSDIAAEMSAAATPSPSSSTTASTKRRRNNPNECCVKCSGKYSDDPCDNCSRLKLDCSFTQNANGSQPHDKVARTTPNGIVTEAGTIRKRAQRAATCPGVNDASPTIFRRVAQVVTTTSNGRIAQESRSSSELETPTPSLERVFLPGSLVQDHLLRREVVLKHANIYFDHLFHMPCMGFLHPGTIYRLIDEDKLSPALAAGICSITADFVSPGPAGREFAVRCNERLEHDALRNFAFMDQEQLVFHVLATVYNWMSGPLSKVWMWTATAGRLIKCLQLNYEPDHRSVQVAPSEREIQRRGVWQIYIIDHFLSGGHDEHLLLPSNSIHIRLPCSDQVFRDDLPSTMETLDRNPSIPSSLGDYSLDACHVRLLTIRSQVLRTTKRFTDSSQNAGPEAMRPEQFMEHVNQFQIALHRFSDSLPENLRLSVANVDAHLLRPDRASYTMLHTWFCQTHIELYSFSLQTLKEQSMRDSASGIPWEFFLRSHQPFLFRCQQQAIAYAICLAQTWDYCLHNIKKGPKTSIAQGLVTVDWMVGACAVDVVDALLVARKHRLYEDLRGNTSAQMCYSKPIDDTLLASLTSTIVKLVDDLVKFLPRVEHYNQVIHEKLKEFDIQSGNVDRIGAVKSEDRNGTPSPTLPGPNDILPDSQLDAEVSPSSFADSASISDRFLRKKSVSSPYEKLPMYSGVVPNMQVAEAPSVMPYCLQQARASSPTGPFAAPTASNHQPSYIPPNSSINGPTPVPTHSTFALSMGPIFDTSIRPTVFTDAAMPQSMTMNHYPVGESTPQPSMQTPMVPGHNVYESYGPPYNFQNEHTQGPWLQHGQRDPHGYS</sequence>
<dbReference type="GO" id="GO:0000981">
    <property type="term" value="F:DNA-binding transcription factor activity, RNA polymerase II-specific"/>
    <property type="evidence" value="ECO:0007669"/>
    <property type="project" value="InterPro"/>
</dbReference>
<keyword evidence="5" id="KW-0539">Nucleus</keyword>
<dbReference type="GO" id="GO:0003677">
    <property type="term" value="F:DNA binding"/>
    <property type="evidence" value="ECO:0007669"/>
    <property type="project" value="InterPro"/>
</dbReference>
<keyword evidence="3" id="KW-0805">Transcription regulation</keyword>
<dbReference type="GO" id="GO:0005634">
    <property type="term" value="C:nucleus"/>
    <property type="evidence" value="ECO:0007669"/>
    <property type="project" value="UniProtKB-SubCell"/>
</dbReference>
<dbReference type="AlphaFoldDB" id="A0A9P9WJU2"/>
<keyword evidence="4" id="KW-0804">Transcription</keyword>